<accession>A0A1G1Y9A4</accession>
<dbReference type="InterPro" id="IPR038380">
    <property type="entry name" value="Ribosomal_bS21_sf"/>
</dbReference>
<dbReference type="InterPro" id="IPR001911">
    <property type="entry name" value="Ribosomal_bS21"/>
</dbReference>
<dbReference type="EMBL" id="MHIF01000008">
    <property type="protein sequence ID" value="OGY48918.1"/>
    <property type="molecule type" value="Genomic_DNA"/>
</dbReference>
<evidence type="ECO:0000313" key="6">
    <source>
        <dbReference type="Proteomes" id="UP000178432"/>
    </source>
</evidence>
<dbReference type="AlphaFoldDB" id="A0A1G1Y9A4"/>
<evidence type="ECO:0000256" key="2">
    <source>
        <dbReference type="ARBA" id="ARBA00022980"/>
    </source>
</evidence>
<proteinExistence type="inferred from homology"/>
<dbReference type="GO" id="GO:0006412">
    <property type="term" value="P:translation"/>
    <property type="evidence" value="ECO:0007669"/>
    <property type="project" value="InterPro"/>
</dbReference>
<evidence type="ECO:0000256" key="1">
    <source>
        <dbReference type="ARBA" id="ARBA00006640"/>
    </source>
</evidence>
<evidence type="ECO:0000313" key="5">
    <source>
        <dbReference type="EMBL" id="OGY48918.1"/>
    </source>
</evidence>
<dbReference type="GO" id="GO:0003735">
    <property type="term" value="F:structural constituent of ribosome"/>
    <property type="evidence" value="ECO:0007669"/>
    <property type="project" value="InterPro"/>
</dbReference>
<name>A0A1G1Y9A4_9BACT</name>
<dbReference type="Proteomes" id="UP000178432">
    <property type="component" value="Unassembled WGS sequence"/>
</dbReference>
<dbReference type="Gene3D" id="1.20.5.1150">
    <property type="entry name" value="Ribosomal protein S8"/>
    <property type="match status" value="1"/>
</dbReference>
<comment type="caution">
    <text evidence="5">The sequence shown here is derived from an EMBL/GenBank/DDBJ whole genome shotgun (WGS) entry which is preliminary data.</text>
</comment>
<protein>
    <recommendedName>
        <fullName evidence="4">Small ribosomal subunit protein bS21</fullName>
    </recommendedName>
</protein>
<evidence type="ECO:0000256" key="4">
    <source>
        <dbReference type="ARBA" id="ARBA00035135"/>
    </source>
</evidence>
<dbReference type="GO" id="GO:0005840">
    <property type="term" value="C:ribosome"/>
    <property type="evidence" value="ECO:0007669"/>
    <property type="project" value="UniProtKB-KW"/>
</dbReference>
<keyword evidence="2" id="KW-0689">Ribosomal protein</keyword>
<reference evidence="5 6" key="1">
    <citation type="journal article" date="2016" name="Nat. Commun.">
        <title>Thousands of microbial genomes shed light on interconnected biogeochemical processes in an aquifer system.</title>
        <authorList>
            <person name="Anantharaman K."/>
            <person name="Brown C.T."/>
            <person name="Hug L.A."/>
            <person name="Sharon I."/>
            <person name="Castelle C.J."/>
            <person name="Probst A.J."/>
            <person name="Thomas B.C."/>
            <person name="Singh A."/>
            <person name="Wilkins M.J."/>
            <person name="Karaoz U."/>
            <person name="Brodie E.L."/>
            <person name="Williams K.H."/>
            <person name="Hubbard S.S."/>
            <person name="Banfield J.F."/>
        </authorList>
    </citation>
    <scope>NUCLEOTIDE SEQUENCE [LARGE SCALE GENOMIC DNA]</scope>
</reference>
<dbReference type="Pfam" id="PF01165">
    <property type="entry name" value="Ribosomal_S21"/>
    <property type="match status" value="1"/>
</dbReference>
<sequence length="80" mass="9793">MAEVKRKKSETFESLLRRFHKKLQQSGRLIQSRKIRFYEPPKSRTKIKREALRRKEITVKREYLKKIGKLKEEKSSPSYR</sequence>
<gene>
    <name evidence="5" type="ORF">A2663_01760</name>
</gene>
<organism evidence="5 6">
    <name type="scientific">Candidatus Buchananbacteria bacterium RIFCSPHIGHO2_01_FULL_46_12</name>
    <dbReference type="NCBI Taxonomy" id="1797536"/>
    <lineage>
        <taxon>Bacteria</taxon>
        <taxon>Candidatus Buchananiibacteriota</taxon>
    </lineage>
</organism>
<comment type="similarity">
    <text evidence="1">Belongs to the bacterial ribosomal protein bS21 family.</text>
</comment>
<evidence type="ECO:0000256" key="3">
    <source>
        <dbReference type="ARBA" id="ARBA00023274"/>
    </source>
</evidence>
<dbReference type="GO" id="GO:1990904">
    <property type="term" value="C:ribonucleoprotein complex"/>
    <property type="evidence" value="ECO:0007669"/>
    <property type="project" value="UniProtKB-KW"/>
</dbReference>
<keyword evidence="3" id="KW-0687">Ribonucleoprotein</keyword>